<organism evidence="3 4">
    <name type="scientific">Nocardiopsis composta</name>
    <dbReference type="NCBI Taxonomy" id="157465"/>
    <lineage>
        <taxon>Bacteria</taxon>
        <taxon>Bacillati</taxon>
        <taxon>Actinomycetota</taxon>
        <taxon>Actinomycetes</taxon>
        <taxon>Streptosporangiales</taxon>
        <taxon>Nocardiopsidaceae</taxon>
        <taxon>Nocardiopsis</taxon>
    </lineage>
</organism>
<feature type="transmembrane region" description="Helical" evidence="2">
    <location>
        <begin position="106"/>
        <end position="126"/>
    </location>
</feature>
<comment type="caution">
    <text evidence="3">The sequence shown here is derived from an EMBL/GenBank/DDBJ whole genome shotgun (WGS) entry which is preliminary data.</text>
</comment>
<gene>
    <name evidence="3" type="ORF">HDA36_002503</name>
</gene>
<keyword evidence="2" id="KW-0812">Transmembrane</keyword>
<reference evidence="3 4" key="1">
    <citation type="submission" date="2020-08" db="EMBL/GenBank/DDBJ databases">
        <title>Sequencing the genomes of 1000 actinobacteria strains.</title>
        <authorList>
            <person name="Klenk H.-P."/>
        </authorList>
    </citation>
    <scope>NUCLEOTIDE SEQUENCE [LARGE SCALE GENOMIC DNA]</scope>
    <source>
        <strain evidence="3 4">DSM 44551</strain>
    </source>
</reference>
<evidence type="ECO:0000256" key="1">
    <source>
        <dbReference type="SAM" id="MobiDB-lite"/>
    </source>
</evidence>
<proteinExistence type="predicted"/>
<evidence type="ECO:0000313" key="3">
    <source>
        <dbReference type="EMBL" id="MBB5432419.1"/>
    </source>
</evidence>
<keyword evidence="2" id="KW-1133">Transmembrane helix</keyword>
<dbReference type="EMBL" id="JACHDB010000001">
    <property type="protein sequence ID" value="MBB5432419.1"/>
    <property type="molecule type" value="Genomic_DNA"/>
</dbReference>
<evidence type="ECO:0000313" key="4">
    <source>
        <dbReference type="Proteomes" id="UP000572635"/>
    </source>
</evidence>
<feature type="transmembrane region" description="Helical" evidence="2">
    <location>
        <begin position="35"/>
        <end position="55"/>
    </location>
</feature>
<name>A0A7W8QLW9_9ACTN</name>
<evidence type="ECO:0000256" key="2">
    <source>
        <dbReference type="SAM" id="Phobius"/>
    </source>
</evidence>
<dbReference type="Proteomes" id="UP000572635">
    <property type="component" value="Unassembled WGS sequence"/>
</dbReference>
<feature type="transmembrane region" description="Helical" evidence="2">
    <location>
        <begin position="12"/>
        <end position="29"/>
    </location>
</feature>
<accession>A0A7W8QLW9</accession>
<feature type="region of interest" description="Disordered" evidence="1">
    <location>
        <begin position="153"/>
        <end position="198"/>
    </location>
</feature>
<protein>
    <submittedName>
        <fullName evidence="3">Uncharacterized protein</fullName>
    </submittedName>
</protein>
<keyword evidence="4" id="KW-1185">Reference proteome</keyword>
<sequence length="198" mass="19599">MTDTSPLRAARAAAFTSVCVGVSAIGHAMSGGHHVPAAGLAAAAVPVFALGYAGTARERGLGTVTAWLAWIQLALHLVFSAAQSLAGGSGHGASAHLSAAAETSAQGGGSMIAAHAAAVVVAGWWIRRGEAAAFALARQVRALLARMLPPPAPAAPPSSAVPRTVPATPADLPAPALRALRHAVSRRGPPPLPSPTGH</sequence>
<keyword evidence="2" id="KW-0472">Membrane</keyword>
<feature type="compositionally biased region" description="Pro residues" evidence="1">
    <location>
        <begin position="188"/>
        <end position="198"/>
    </location>
</feature>
<feature type="compositionally biased region" description="Low complexity" evidence="1">
    <location>
        <begin position="157"/>
        <end position="178"/>
    </location>
</feature>
<dbReference type="AlphaFoldDB" id="A0A7W8QLW9"/>
<feature type="transmembrane region" description="Helical" evidence="2">
    <location>
        <begin position="67"/>
        <end position="86"/>
    </location>
</feature>